<comment type="caution">
    <text evidence="7">The sequence shown here is derived from an EMBL/GenBank/DDBJ whole genome shotgun (WGS) entry which is preliminary data.</text>
</comment>
<evidence type="ECO:0000256" key="4">
    <source>
        <dbReference type="ARBA" id="ARBA00023115"/>
    </source>
</evidence>
<dbReference type="PANTHER" id="PTHR43317">
    <property type="entry name" value="THERMOSPERMINE SYNTHASE ACAULIS5"/>
    <property type="match status" value="1"/>
</dbReference>
<reference evidence="7 8" key="1">
    <citation type="submission" date="2013-11" db="EMBL/GenBank/DDBJ databases">
        <title>Metagenomic analysis of a methanogenic consortium involved in long chain n-alkane degradation.</title>
        <authorList>
            <person name="Davidova I.A."/>
            <person name="Callaghan A.V."/>
            <person name="Wawrik B."/>
            <person name="Pruitt S."/>
            <person name="Marks C."/>
            <person name="Duncan K.E."/>
            <person name="Suflita J.M."/>
        </authorList>
    </citation>
    <scope>NUCLEOTIDE SEQUENCE [LARGE SCALE GENOMIC DNA]</scope>
    <source>
        <strain evidence="7 8">SPR</strain>
    </source>
</reference>
<evidence type="ECO:0000256" key="2">
    <source>
        <dbReference type="ARBA" id="ARBA00022679"/>
    </source>
</evidence>
<keyword evidence="3" id="KW-0745">Spermidine biosynthesis</keyword>
<keyword evidence="4 5" id="KW-0620">Polyamine biosynthesis</keyword>
<dbReference type="EMBL" id="AZAC01000080">
    <property type="protein sequence ID" value="KIX10819.1"/>
    <property type="molecule type" value="Genomic_DNA"/>
</dbReference>
<dbReference type="InParanoid" id="A0A0D2IXN5"/>
<dbReference type="OrthoDB" id="5504944at2"/>
<protein>
    <recommendedName>
        <fullName evidence="6">PABS domain-containing protein</fullName>
    </recommendedName>
</protein>
<dbReference type="SUPFAM" id="SSF53335">
    <property type="entry name" value="S-adenosyl-L-methionine-dependent methyltransferases"/>
    <property type="match status" value="1"/>
</dbReference>
<dbReference type="CDD" id="cd02440">
    <property type="entry name" value="AdoMet_MTases"/>
    <property type="match status" value="1"/>
</dbReference>
<dbReference type="PROSITE" id="PS51006">
    <property type="entry name" value="PABS_2"/>
    <property type="match status" value="1"/>
</dbReference>
<dbReference type="GO" id="GO:0008295">
    <property type="term" value="P:spermidine biosynthetic process"/>
    <property type="evidence" value="ECO:0007669"/>
    <property type="project" value="UniProtKB-KW"/>
</dbReference>
<evidence type="ECO:0000256" key="1">
    <source>
        <dbReference type="ARBA" id="ARBA00007867"/>
    </source>
</evidence>
<keyword evidence="2 5" id="KW-0808">Transferase</keyword>
<evidence type="ECO:0000256" key="3">
    <source>
        <dbReference type="ARBA" id="ARBA00023066"/>
    </source>
</evidence>
<dbReference type="GO" id="GO:0010487">
    <property type="term" value="F:thermospermine synthase activity"/>
    <property type="evidence" value="ECO:0007669"/>
    <property type="project" value="TreeGrafter"/>
</dbReference>
<proteinExistence type="inferred from homology"/>
<evidence type="ECO:0000313" key="8">
    <source>
        <dbReference type="Proteomes" id="UP000032233"/>
    </source>
</evidence>
<dbReference type="InterPro" id="IPR030374">
    <property type="entry name" value="PABS"/>
</dbReference>
<feature type="non-terminal residue" evidence="7">
    <location>
        <position position="1"/>
    </location>
</feature>
<dbReference type="Proteomes" id="UP000032233">
    <property type="component" value="Unassembled WGS sequence"/>
</dbReference>
<dbReference type="InterPro" id="IPR029063">
    <property type="entry name" value="SAM-dependent_MTases_sf"/>
</dbReference>
<feature type="active site" description="Proton acceptor" evidence="5">
    <location>
        <position position="156"/>
    </location>
</feature>
<dbReference type="PANTHER" id="PTHR43317:SF1">
    <property type="entry name" value="THERMOSPERMINE SYNTHASE ACAULIS5"/>
    <property type="match status" value="1"/>
</dbReference>
<dbReference type="NCBIfam" id="NF037959">
    <property type="entry name" value="MFS_SpdSyn"/>
    <property type="match status" value="1"/>
</dbReference>
<comment type="similarity">
    <text evidence="1">Belongs to the spermidine/spermine synthase family.</text>
</comment>
<dbReference type="InterPro" id="IPR001045">
    <property type="entry name" value="Spermi_synthase"/>
</dbReference>
<dbReference type="AlphaFoldDB" id="A0A0D2IXN5"/>
<keyword evidence="8" id="KW-1185">Reference proteome</keyword>
<evidence type="ECO:0000259" key="6">
    <source>
        <dbReference type="PROSITE" id="PS51006"/>
    </source>
</evidence>
<accession>A0A0D2IXN5</accession>
<name>A0A0D2IXN5_9BACT</name>
<dbReference type="Pfam" id="PF01564">
    <property type="entry name" value="Spermine_synth"/>
    <property type="match status" value="1"/>
</dbReference>
<organism evidence="7 8">
    <name type="scientific">Dethiosulfatarculus sandiegensis</name>
    <dbReference type="NCBI Taxonomy" id="1429043"/>
    <lineage>
        <taxon>Bacteria</taxon>
        <taxon>Pseudomonadati</taxon>
        <taxon>Thermodesulfobacteriota</taxon>
        <taxon>Desulfarculia</taxon>
        <taxon>Desulfarculales</taxon>
        <taxon>Desulfarculaceae</taxon>
        <taxon>Dethiosulfatarculus</taxon>
    </lineage>
</organism>
<dbReference type="Gene3D" id="3.40.50.150">
    <property type="entry name" value="Vaccinia Virus protein VP39"/>
    <property type="match status" value="1"/>
</dbReference>
<sequence>ALSGMVLLRYSEIPEMNEHGETVLFQADTQYHRITVTEGDGARHLRFDRSHQSAISLDDPFESRIRYPDYMHLALALHPEPERVLVLGLGGGAITKRYWRDYPGVMVDSVEIDPVVVDVARDYFSLPEDERTRVFTQDARRFVQESDDVYDIVIVDAYYSDSLPFHLTTDEFLREVKAVMAPDGVLAYNVISAPEGEKSDLFRSMYRTAQGVWGDLWVFPIGLGEDGNTLALRNIIVLATDAPVTEQELRTAISSRVDGRVTINGFAEMGNDLYTAPVAVSDVPLLTDAHAPTDSLIKVQ</sequence>
<gene>
    <name evidence="7" type="ORF">X474_27585</name>
</gene>
<dbReference type="HAMAP" id="MF_00198">
    <property type="entry name" value="Spermidine_synth"/>
    <property type="match status" value="1"/>
</dbReference>
<evidence type="ECO:0000313" key="7">
    <source>
        <dbReference type="EMBL" id="KIX10819.1"/>
    </source>
</evidence>
<evidence type="ECO:0000256" key="5">
    <source>
        <dbReference type="PROSITE-ProRule" id="PRU00354"/>
    </source>
</evidence>
<feature type="domain" description="PABS" evidence="6">
    <location>
        <begin position="3"/>
        <end position="240"/>
    </location>
</feature>